<gene>
    <name evidence="1" type="ORF">CERSUDRAFT_94625</name>
</gene>
<evidence type="ECO:0000313" key="2">
    <source>
        <dbReference type="Proteomes" id="UP000016930"/>
    </source>
</evidence>
<dbReference type="EMBL" id="KB445796">
    <property type="protein sequence ID" value="EMD37623.1"/>
    <property type="molecule type" value="Genomic_DNA"/>
</dbReference>
<reference evidence="1 2" key="1">
    <citation type="journal article" date="2012" name="Proc. Natl. Acad. Sci. U.S.A.">
        <title>Comparative genomics of Ceriporiopsis subvermispora and Phanerochaete chrysosporium provide insight into selective ligninolysis.</title>
        <authorList>
            <person name="Fernandez-Fueyo E."/>
            <person name="Ruiz-Duenas F.J."/>
            <person name="Ferreira P."/>
            <person name="Floudas D."/>
            <person name="Hibbett D.S."/>
            <person name="Canessa P."/>
            <person name="Larrondo L.F."/>
            <person name="James T.Y."/>
            <person name="Seelenfreund D."/>
            <person name="Lobos S."/>
            <person name="Polanco R."/>
            <person name="Tello M."/>
            <person name="Honda Y."/>
            <person name="Watanabe T."/>
            <person name="Watanabe T."/>
            <person name="Ryu J.S."/>
            <person name="Kubicek C.P."/>
            <person name="Schmoll M."/>
            <person name="Gaskell J."/>
            <person name="Hammel K.E."/>
            <person name="St John F.J."/>
            <person name="Vanden Wymelenberg A."/>
            <person name="Sabat G."/>
            <person name="Splinter BonDurant S."/>
            <person name="Syed K."/>
            <person name="Yadav J.S."/>
            <person name="Doddapaneni H."/>
            <person name="Subramanian V."/>
            <person name="Lavin J.L."/>
            <person name="Oguiza J.A."/>
            <person name="Perez G."/>
            <person name="Pisabarro A.G."/>
            <person name="Ramirez L."/>
            <person name="Santoyo F."/>
            <person name="Master E."/>
            <person name="Coutinho P.M."/>
            <person name="Henrissat B."/>
            <person name="Lombard V."/>
            <person name="Magnuson J.K."/>
            <person name="Kuees U."/>
            <person name="Hori C."/>
            <person name="Igarashi K."/>
            <person name="Samejima M."/>
            <person name="Held B.W."/>
            <person name="Barry K.W."/>
            <person name="LaButti K.M."/>
            <person name="Lapidus A."/>
            <person name="Lindquist E.A."/>
            <person name="Lucas S.M."/>
            <person name="Riley R."/>
            <person name="Salamov A.A."/>
            <person name="Hoffmeister D."/>
            <person name="Schwenk D."/>
            <person name="Hadar Y."/>
            <person name="Yarden O."/>
            <person name="de Vries R.P."/>
            <person name="Wiebenga A."/>
            <person name="Stenlid J."/>
            <person name="Eastwood D."/>
            <person name="Grigoriev I.V."/>
            <person name="Berka R.M."/>
            <person name="Blanchette R.A."/>
            <person name="Kersten P."/>
            <person name="Martinez A.T."/>
            <person name="Vicuna R."/>
            <person name="Cullen D."/>
        </authorList>
    </citation>
    <scope>NUCLEOTIDE SEQUENCE [LARGE SCALE GENOMIC DNA]</scope>
    <source>
        <strain evidence="1 2">B</strain>
    </source>
</reference>
<name>M2QKR7_CERS8</name>
<protein>
    <submittedName>
        <fullName evidence="1">Uncharacterized protein</fullName>
    </submittedName>
</protein>
<proteinExistence type="predicted"/>
<dbReference type="Proteomes" id="UP000016930">
    <property type="component" value="Unassembled WGS sequence"/>
</dbReference>
<dbReference type="HOGENOM" id="CLU_993966_0_0_1"/>
<accession>M2QKR7</accession>
<keyword evidence="2" id="KW-1185">Reference proteome</keyword>
<dbReference type="AlphaFoldDB" id="M2QKR7"/>
<organism evidence="1 2">
    <name type="scientific">Ceriporiopsis subvermispora (strain B)</name>
    <name type="common">White-rot fungus</name>
    <name type="synonym">Gelatoporia subvermispora</name>
    <dbReference type="NCBI Taxonomy" id="914234"/>
    <lineage>
        <taxon>Eukaryota</taxon>
        <taxon>Fungi</taxon>
        <taxon>Dikarya</taxon>
        <taxon>Basidiomycota</taxon>
        <taxon>Agaricomycotina</taxon>
        <taxon>Agaricomycetes</taxon>
        <taxon>Polyporales</taxon>
        <taxon>Gelatoporiaceae</taxon>
        <taxon>Gelatoporia</taxon>
    </lineage>
</organism>
<sequence length="280" mass="31246">MPPTFDPERVTCEYRQGRVLVHLSAHGPLLASTLTLPCPDEPSDISHALSSLLTQFTPSAVHTLHCCDLYIAISGPLFSQLTYRWTYLQTLELVACVGLWPWYSLLGASAFPMLRQLTISACEVDISDLGACLYERHCVCKCERLDLLVLDAHLTGAIDPLDIPDLYPAAKSRKDIFSVTGLARAWTQINTAVTCLRFDNDTDSDTASFPDVFTEPNSDTLALEAYLQETPLPHSRPPSSFEEYEDWIAHCAHLQETPVPPARPPSPFENYEEWLAYCAE</sequence>
<evidence type="ECO:0000313" key="1">
    <source>
        <dbReference type="EMBL" id="EMD37623.1"/>
    </source>
</evidence>